<organism evidence="9 10">
    <name type="scientific">Macrostomum lignano</name>
    <dbReference type="NCBI Taxonomy" id="282301"/>
    <lineage>
        <taxon>Eukaryota</taxon>
        <taxon>Metazoa</taxon>
        <taxon>Spiralia</taxon>
        <taxon>Lophotrochozoa</taxon>
        <taxon>Platyhelminthes</taxon>
        <taxon>Rhabditophora</taxon>
        <taxon>Macrostomorpha</taxon>
        <taxon>Macrostomida</taxon>
        <taxon>Macrostomidae</taxon>
        <taxon>Macrostomum</taxon>
    </lineage>
</organism>
<proteinExistence type="inferred from homology"/>
<evidence type="ECO:0000256" key="4">
    <source>
        <dbReference type="ARBA" id="ARBA00005665"/>
    </source>
</evidence>
<comment type="similarity">
    <text evidence="4">Belongs to the actin family. ARP6 subfamily.</text>
</comment>
<evidence type="ECO:0000256" key="1">
    <source>
        <dbReference type="ARBA" id="ARBA00003520"/>
    </source>
</evidence>
<keyword evidence="6" id="KW-0206">Cytoskeleton</keyword>
<evidence type="ECO:0000256" key="3">
    <source>
        <dbReference type="ARBA" id="ARBA00004245"/>
    </source>
</evidence>
<dbReference type="FunFam" id="3.90.640.10:FF:000014">
    <property type="entry name" value="Putative actin-related protein 6"/>
    <property type="match status" value="1"/>
</dbReference>
<evidence type="ECO:0000313" key="9">
    <source>
        <dbReference type="Proteomes" id="UP000095280"/>
    </source>
</evidence>
<dbReference type="InterPro" id="IPR043129">
    <property type="entry name" value="ATPase_NBD"/>
</dbReference>
<keyword evidence="9" id="KW-1185">Reference proteome</keyword>
<dbReference type="FunFam" id="2.30.36.70:FF:000003">
    <property type="entry name" value="Actin-related protein 6"/>
    <property type="match status" value="1"/>
</dbReference>
<comment type="subcellular location">
    <subcellularLocation>
        <location evidence="3">Cytoplasm</location>
        <location evidence="3">Cytoskeleton</location>
    </subcellularLocation>
    <subcellularLocation>
        <location evidence="2">Nucleus</location>
    </subcellularLocation>
</comment>
<evidence type="ECO:0000256" key="7">
    <source>
        <dbReference type="ARBA" id="ARBA00023242"/>
    </source>
</evidence>
<keyword evidence="7" id="KW-0539">Nucleus</keyword>
<reference evidence="10" key="1">
    <citation type="submission" date="2016-11" db="UniProtKB">
        <authorList>
            <consortium name="WormBaseParasite"/>
        </authorList>
    </citation>
    <scope>IDENTIFICATION</scope>
</reference>
<keyword evidence="5" id="KW-0963">Cytoplasm</keyword>
<sequence length="446" mass="49340">MSGKDTLIIDLGAGYVKIGSVSESEPRQVINSVTKAKHVKTRVFVGNELDECKDLSGLYYQLPFQKGYLLNWELQKQVLDHCLKPYADKRPLSEWQVIVTEPCINFSPVAEALDEVLFEEYGFKAVARLPAAFLAAQRDQRQRGVSPADHACLVLDCGYSFSHAAAYRRGRLVPGSVRRVNVGGKVLTNYLKEAISYRQLMVMDETHVMNQCKEDACFVSGNFDADLAAMSRAAQRSPLDSEAQERCQKLCCEYVLPDYAQHRRGFVRQLGSQKQQQQVVACCFCSFLFVWERGLPIHQEQTLRLGIERVATPELLFRPSDAGIPEMGVAEALCDTLSGLPPHEQPLYTDAVVLAGGSCRFAGFANRLETELRASLPDDFPLGVRCHGDPAAQAWLGGRDLALSPDGALECYAVSRKDYRITGPPCATKDLLSLPDACRGKSAELP</sequence>
<dbReference type="InterPro" id="IPR004000">
    <property type="entry name" value="Actin"/>
</dbReference>
<accession>A0A1I8GLU3</accession>
<dbReference type="GO" id="GO:0005634">
    <property type="term" value="C:nucleus"/>
    <property type="evidence" value="ECO:0007669"/>
    <property type="project" value="UniProtKB-SubCell"/>
</dbReference>
<evidence type="ECO:0000313" key="10">
    <source>
        <dbReference type="WBParaSite" id="maker-uti_cns_0002307-snap-gene-0.10-mRNA-1"/>
    </source>
</evidence>
<comment type="function">
    <text evidence="1">Actins are highly conserved proteins that are involved in various types of cell motility and are ubiquitously expressed in all eukaryotic cells.</text>
</comment>
<evidence type="ECO:0000256" key="8">
    <source>
        <dbReference type="ARBA" id="ARBA00074635"/>
    </source>
</evidence>
<dbReference type="WBParaSite" id="maker-uti_cns_0002307-snap-gene-0.10-mRNA-1">
    <property type="protein sequence ID" value="maker-uti_cns_0002307-snap-gene-0.10-mRNA-1"/>
    <property type="gene ID" value="maker-uti_cns_0002307-snap-gene-0.10"/>
</dbReference>
<dbReference type="Gene3D" id="3.30.420.40">
    <property type="match status" value="2"/>
</dbReference>
<protein>
    <recommendedName>
        <fullName evidence="8">Actin-related protein 6</fullName>
    </recommendedName>
</protein>
<evidence type="ECO:0000256" key="2">
    <source>
        <dbReference type="ARBA" id="ARBA00004123"/>
    </source>
</evidence>
<dbReference type="Proteomes" id="UP000095280">
    <property type="component" value="Unplaced"/>
</dbReference>
<dbReference type="SMART" id="SM00268">
    <property type="entry name" value="ACTIN"/>
    <property type="match status" value="1"/>
</dbReference>
<name>A0A1I8GLU3_9PLAT</name>
<dbReference type="GO" id="GO:0005856">
    <property type="term" value="C:cytoskeleton"/>
    <property type="evidence" value="ECO:0007669"/>
    <property type="project" value="UniProtKB-SubCell"/>
</dbReference>
<dbReference type="AlphaFoldDB" id="A0A1I8GLU3"/>
<dbReference type="PANTHER" id="PTHR11937">
    <property type="entry name" value="ACTIN"/>
    <property type="match status" value="1"/>
</dbReference>
<evidence type="ECO:0000256" key="6">
    <source>
        <dbReference type="ARBA" id="ARBA00023212"/>
    </source>
</evidence>
<dbReference type="CDD" id="cd10210">
    <property type="entry name" value="ASKHA_NBD_Arp6"/>
    <property type="match status" value="1"/>
</dbReference>
<dbReference type="Gene3D" id="3.90.640.10">
    <property type="entry name" value="Actin, Chain A, domain 4"/>
    <property type="match status" value="1"/>
</dbReference>
<dbReference type="SUPFAM" id="SSF53067">
    <property type="entry name" value="Actin-like ATPase domain"/>
    <property type="match status" value="2"/>
</dbReference>
<evidence type="ECO:0000256" key="5">
    <source>
        <dbReference type="ARBA" id="ARBA00022490"/>
    </source>
</evidence>
<dbReference type="Gene3D" id="2.30.36.70">
    <property type="entry name" value="Actin, Chain A, domain 2"/>
    <property type="match status" value="1"/>
</dbReference>
<dbReference type="Pfam" id="PF00022">
    <property type="entry name" value="Actin"/>
    <property type="match status" value="1"/>
</dbReference>